<comment type="caution">
    <text evidence="1">The sequence shown here is derived from an EMBL/GenBank/DDBJ whole genome shotgun (WGS) entry which is preliminary data.</text>
</comment>
<organism evidence="1 2">
    <name type="scientific">Bacillus rhizoplanae</name>
    <dbReference type="NCBI Taxonomy" id="2880966"/>
    <lineage>
        <taxon>Bacteria</taxon>
        <taxon>Bacillati</taxon>
        <taxon>Bacillota</taxon>
        <taxon>Bacilli</taxon>
        <taxon>Bacillales</taxon>
        <taxon>Bacillaceae</taxon>
        <taxon>Bacillus</taxon>
    </lineage>
</organism>
<dbReference type="EMBL" id="CAKJTI010000001">
    <property type="protein sequence ID" value="CAG9611008.1"/>
    <property type="molecule type" value="Genomic_DNA"/>
</dbReference>
<reference evidence="1 2" key="1">
    <citation type="submission" date="2021-10" db="EMBL/GenBank/DDBJ databases">
        <authorList>
            <person name="Criscuolo A."/>
        </authorList>
    </citation>
    <scope>NUCLEOTIDE SEQUENCE [LARGE SCALE GENOMIC DNA]</scope>
    <source>
        <strain evidence="2">CIP 111899</strain>
    </source>
</reference>
<evidence type="ECO:0000313" key="2">
    <source>
        <dbReference type="Proteomes" id="UP000789423"/>
    </source>
</evidence>
<sequence length="63" mass="7331">MSRGIDLTKEEQNLLLDVLFRQNYASEILAVELSDIETGRKKTDISHYKQITNLFARLKNEGY</sequence>
<dbReference type="RefSeq" id="WP_230573353.1">
    <property type="nucleotide sequence ID" value="NZ_CAKJTI010000001.1"/>
</dbReference>
<evidence type="ECO:0008006" key="3">
    <source>
        <dbReference type="Google" id="ProtNLM"/>
    </source>
</evidence>
<proteinExistence type="predicted"/>
<accession>A0ABM8Y5M3</accession>
<dbReference type="Gene3D" id="1.10.287.3030">
    <property type="match status" value="1"/>
</dbReference>
<keyword evidence="2" id="KW-1185">Reference proteome</keyword>
<protein>
    <recommendedName>
        <fullName evidence="3">Antirepressor AbbA</fullName>
    </recommendedName>
</protein>
<name>A0ABM8Y5M3_9BACI</name>
<dbReference type="InterPro" id="IPR025446">
    <property type="entry name" value="Antirep_AbbA"/>
</dbReference>
<gene>
    <name evidence="1" type="primary">ykzF</name>
    <name evidence="1" type="ORF">BACCIP111899_00180</name>
</gene>
<dbReference type="Proteomes" id="UP000789423">
    <property type="component" value="Unassembled WGS sequence"/>
</dbReference>
<evidence type="ECO:0000313" key="1">
    <source>
        <dbReference type="EMBL" id="CAG9611008.1"/>
    </source>
</evidence>
<dbReference type="Pfam" id="PF14156">
    <property type="entry name" value="AbbA_antirepres"/>
    <property type="match status" value="1"/>
</dbReference>